<dbReference type="Proteomes" id="UP000824208">
    <property type="component" value="Unassembled WGS sequence"/>
</dbReference>
<dbReference type="Gene3D" id="3.60.40.10">
    <property type="entry name" value="PPM-type phosphatase domain"/>
    <property type="match status" value="1"/>
</dbReference>
<dbReference type="SUPFAM" id="SSF81606">
    <property type="entry name" value="PP2C-like"/>
    <property type="match status" value="1"/>
</dbReference>
<reference evidence="2" key="2">
    <citation type="submission" date="2021-04" db="EMBL/GenBank/DDBJ databases">
        <authorList>
            <person name="Gilroy R."/>
        </authorList>
    </citation>
    <scope>NUCLEOTIDE SEQUENCE</scope>
    <source>
        <strain evidence="2">CHK189-11263</strain>
    </source>
</reference>
<dbReference type="InterPro" id="IPR001932">
    <property type="entry name" value="PPM-type_phosphatase-like_dom"/>
</dbReference>
<evidence type="ECO:0000313" key="3">
    <source>
        <dbReference type="Proteomes" id="UP000824208"/>
    </source>
</evidence>
<dbReference type="AlphaFoldDB" id="A0A9D2MCD2"/>
<dbReference type="EMBL" id="DWYC01000087">
    <property type="protein sequence ID" value="HJB57817.1"/>
    <property type="molecule type" value="Genomic_DNA"/>
</dbReference>
<accession>A0A9D2MCD2</accession>
<dbReference type="SMART" id="SM00331">
    <property type="entry name" value="PP2C_SIG"/>
    <property type="match status" value="1"/>
</dbReference>
<name>A0A9D2MCD2_9FIRM</name>
<sequence length="241" mass="26389">MRYATLTRPGSRPVNEDSLGVFSSGDTWCFLVADGLGGHGQGDVASRLAVDAFGALYSAPFPGPMPGQMAAAFRQAQEDILREQRAAGAFAQMKTTAAALALRDGQALWGHIGDSRVYAFARRKVKERTLDHSVPQMLALAGDIREKEIRGHPDRNRLLRVLGVAGDAPRFELSPVQDARRFDAFLLCSDGFWELITEKEMGAQLRRAASPEEWLAQMAGIVEERGRGREMDNYSAIAVLL</sequence>
<dbReference type="CDD" id="cd00143">
    <property type="entry name" value="PP2Cc"/>
    <property type="match status" value="1"/>
</dbReference>
<reference evidence="2" key="1">
    <citation type="journal article" date="2021" name="PeerJ">
        <title>Extensive microbial diversity within the chicken gut microbiome revealed by metagenomics and culture.</title>
        <authorList>
            <person name="Gilroy R."/>
            <person name="Ravi A."/>
            <person name="Getino M."/>
            <person name="Pursley I."/>
            <person name="Horton D.L."/>
            <person name="Alikhan N.F."/>
            <person name="Baker D."/>
            <person name="Gharbi K."/>
            <person name="Hall N."/>
            <person name="Watson M."/>
            <person name="Adriaenssens E.M."/>
            <person name="Foster-Nyarko E."/>
            <person name="Jarju S."/>
            <person name="Secka A."/>
            <person name="Antonio M."/>
            <person name="Oren A."/>
            <person name="Chaudhuri R.R."/>
            <person name="La Ragione R."/>
            <person name="Hildebrand F."/>
            <person name="Pallen M.J."/>
        </authorList>
    </citation>
    <scope>NUCLEOTIDE SEQUENCE</scope>
    <source>
        <strain evidence="2">CHK189-11263</strain>
    </source>
</reference>
<evidence type="ECO:0000259" key="1">
    <source>
        <dbReference type="PROSITE" id="PS51746"/>
    </source>
</evidence>
<dbReference type="SMART" id="SM00332">
    <property type="entry name" value="PP2Cc"/>
    <property type="match status" value="1"/>
</dbReference>
<organism evidence="2 3">
    <name type="scientific">Candidatus Flavonifractor intestinipullorum</name>
    <dbReference type="NCBI Taxonomy" id="2838587"/>
    <lineage>
        <taxon>Bacteria</taxon>
        <taxon>Bacillati</taxon>
        <taxon>Bacillota</taxon>
        <taxon>Clostridia</taxon>
        <taxon>Eubacteriales</taxon>
        <taxon>Oscillospiraceae</taxon>
        <taxon>Flavonifractor</taxon>
    </lineage>
</organism>
<evidence type="ECO:0000313" key="2">
    <source>
        <dbReference type="EMBL" id="HJB57817.1"/>
    </source>
</evidence>
<feature type="domain" description="PPM-type phosphatase" evidence="1">
    <location>
        <begin position="2"/>
        <end position="241"/>
    </location>
</feature>
<dbReference type="PROSITE" id="PS51746">
    <property type="entry name" value="PPM_2"/>
    <property type="match status" value="1"/>
</dbReference>
<dbReference type="InterPro" id="IPR036457">
    <property type="entry name" value="PPM-type-like_dom_sf"/>
</dbReference>
<protein>
    <submittedName>
        <fullName evidence="2">Protein phosphatase 2C domain-containing protein</fullName>
    </submittedName>
</protein>
<proteinExistence type="predicted"/>
<dbReference type="Pfam" id="PF13672">
    <property type="entry name" value="PP2C_2"/>
    <property type="match status" value="1"/>
</dbReference>
<comment type="caution">
    <text evidence="2">The sequence shown here is derived from an EMBL/GenBank/DDBJ whole genome shotgun (WGS) entry which is preliminary data.</text>
</comment>
<gene>
    <name evidence="2" type="ORF">H9714_09730</name>
</gene>